<dbReference type="NCBIfam" id="TIGR00168">
    <property type="entry name" value="infC"/>
    <property type="match status" value="1"/>
</dbReference>
<dbReference type="Proteomes" id="UP000726737">
    <property type="component" value="Unassembled WGS sequence"/>
</dbReference>
<dbReference type="GO" id="GO:0005739">
    <property type="term" value="C:mitochondrion"/>
    <property type="evidence" value="ECO:0007669"/>
    <property type="project" value="TreeGrafter"/>
</dbReference>
<accession>A0A9P6QHJ9</accession>
<dbReference type="InterPro" id="IPR019814">
    <property type="entry name" value="Translation_initiation_fac_3_N"/>
</dbReference>
<dbReference type="GO" id="GO:0003743">
    <property type="term" value="F:translation initiation factor activity"/>
    <property type="evidence" value="ECO:0007669"/>
    <property type="project" value="UniProtKB-KW"/>
</dbReference>
<evidence type="ECO:0000256" key="1">
    <source>
        <dbReference type="ARBA" id="ARBA00005439"/>
    </source>
</evidence>
<evidence type="ECO:0000256" key="4">
    <source>
        <dbReference type="SAM" id="MobiDB-lite"/>
    </source>
</evidence>
<dbReference type="EMBL" id="JAAAJA010000005">
    <property type="protein sequence ID" value="KAG0267336.1"/>
    <property type="molecule type" value="Genomic_DNA"/>
</dbReference>
<dbReference type="SUPFAM" id="SSF54364">
    <property type="entry name" value="Translation initiation factor IF3, N-terminal domain"/>
    <property type="match status" value="1"/>
</dbReference>
<dbReference type="Pfam" id="PF05198">
    <property type="entry name" value="IF3_N"/>
    <property type="match status" value="1"/>
</dbReference>
<dbReference type="GO" id="GO:0070124">
    <property type="term" value="P:mitochondrial translational initiation"/>
    <property type="evidence" value="ECO:0007669"/>
    <property type="project" value="TreeGrafter"/>
</dbReference>
<organism evidence="6 7">
    <name type="scientific">Mortierella polycephala</name>
    <dbReference type="NCBI Taxonomy" id="41804"/>
    <lineage>
        <taxon>Eukaryota</taxon>
        <taxon>Fungi</taxon>
        <taxon>Fungi incertae sedis</taxon>
        <taxon>Mucoromycota</taxon>
        <taxon>Mortierellomycotina</taxon>
        <taxon>Mortierellomycetes</taxon>
        <taxon>Mortierellales</taxon>
        <taxon>Mortierellaceae</taxon>
        <taxon>Mortierella</taxon>
    </lineage>
</organism>
<feature type="region of interest" description="Disordered" evidence="4">
    <location>
        <begin position="43"/>
        <end position="69"/>
    </location>
</feature>
<dbReference type="SUPFAM" id="SSF55200">
    <property type="entry name" value="Translation initiation factor IF3, C-terminal domain"/>
    <property type="match status" value="1"/>
</dbReference>
<comment type="similarity">
    <text evidence="1">Belongs to the IF-3 family.</text>
</comment>
<dbReference type="OrthoDB" id="21573at2759"/>
<dbReference type="Gene3D" id="3.10.20.80">
    <property type="entry name" value="Translation initiation factor 3 (IF-3), N-terminal domain"/>
    <property type="match status" value="1"/>
</dbReference>
<reference evidence="6" key="1">
    <citation type="journal article" date="2020" name="Fungal Divers.">
        <title>Resolving the Mortierellaceae phylogeny through synthesis of multi-gene phylogenetics and phylogenomics.</title>
        <authorList>
            <person name="Vandepol N."/>
            <person name="Liber J."/>
            <person name="Desiro A."/>
            <person name="Na H."/>
            <person name="Kennedy M."/>
            <person name="Barry K."/>
            <person name="Grigoriev I.V."/>
            <person name="Miller A.N."/>
            <person name="O'Donnell K."/>
            <person name="Stajich J.E."/>
            <person name="Bonito G."/>
        </authorList>
    </citation>
    <scope>NUCLEOTIDE SEQUENCE</scope>
    <source>
        <strain evidence="6">KOD948</strain>
    </source>
</reference>
<dbReference type="GO" id="GO:0032790">
    <property type="term" value="P:ribosome disassembly"/>
    <property type="evidence" value="ECO:0007669"/>
    <property type="project" value="TreeGrafter"/>
</dbReference>
<evidence type="ECO:0000256" key="3">
    <source>
        <dbReference type="ARBA" id="ARBA00022917"/>
    </source>
</evidence>
<evidence type="ECO:0000313" key="6">
    <source>
        <dbReference type="EMBL" id="KAG0267336.1"/>
    </source>
</evidence>
<feature type="region of interest" description="Disordered" evidence="4">
    <location>
        <begin position="115"/>
        <end position="138"/>
    </location>
</feature>
<evidence type="ECO:0000259" key="5">
    <source>
        <dbReference type="Pfam" id="PF05198"/>
    </source>
</evidence>
<evidence type="ECO:0000313" key="7">
    <source>
        <dbReference type="Proteomes" id="UP000726737"/>
    </source>
</evidence>
<dbReference type="PANTHER" id="PTHR10938">
    <property type="entry name" value="TRANSLATION INITIATION FACTOR IF-3"/>
    <property type="match status" value="1"/>
</dbReference>
<keyword evidence="7" id="KW-1185">Reference proteome</keyword>
<name>A0A9P6QHJ9_9FUNG</name>
<gene>
    <name evidence="6" type="ORF">BG011_006753</name>
</gene>
<dbReference type="InterPro" id="IPR036787">
    <property type="entry name" value="T_IF-3_N_sf"/>
</dbReference>
<dbReference type="GO" id="GO:0043022">
    <property type="term" value="F:ribosome binding"/>
    <property type="evidence" value="ECO:0007669"/>
    <property type="project" value="TreeGrafter"/>
</dbReference>
<dbReference type="InterPro" id="IPR036788">
    <property type="entry name" value="T_IF-3_C_sf"/>
</dbReference>
<feature type="domain" description="Translation initiation factor 3 N-terminal" evidence="5">
    <location>
        <begin position="141"/>
        <end position="207"/>
    </location>
</feature>
<keyword evidence="2" id="KW-0396">Initiation factor</keyword>
<feature type="compositionally biased region" description="Polar residues" evidence="4">
    <location>
        <begin position="45"/>
        <end position="54"/>
    </location>
</feature>
<dbReference type="AlphaFoldDB" id="A0A9P6QHJ9"/>
<feature type="compositionally biased region" description="Polar residues" evidence="4">
    <location>
        <begin position="115"/>
        <end position="128"/>
    </location>
</feature>
<dbReference type="Gene3D" id="3.30.110.10">
    <property type="entry name" value="Translation initiation factor 3 (IF-3), C-terminal domain"/>
    <property type="match status" value="1"/>
</dbReference>
<evidence type="ECO:0000256" key="2">
    <source>
        <dbReference type="ARBA" id="ARBA00022540"/>
    </source>
</evidence>
<feature type="compositionally biased region" description="Basic and acidic residues" evidence="4">
    <location>
        <begin position="129"/>
        <end position="138"/>
    </location>
</feature>
<keyword evidence="3" id="KW-0648">Protein biosynthesis</keyword>
<dbReference type="InterPro" id="IPR001288">
    <property type="entry name" value="Translation_initiation_fac_3"/>
</dbReference>
<proteinExistence type="inferred from homology"/>
<dbReference type="PANTHER" id="PTHR10938:SF0">
    <property type="entry name" value="TRANSLATION INITIATION FACTOR IF-3, MITOCHONDRIAL"/>
    <property type="match status" value="1"/>
</dbReference>
<protein>
    <recommendedName>
        <fullName evidence="5">Translation initiation factor 3 N-terminal domain-containing protein</fullName>
    </recommendedName>
</protein>
<comment type="caution">
    <text evidence="6">The sequence shown here is derived from an EMBL/GenBank/DDBJ whole genome shotgun (WGS) entry which is preliminary data.</text>
</comment>
<sequence length="310" mass="34910">MISIRQTASIFCRSPFSSQATHYTTRSNGAAFLSSLDFLTPAPSQPNAFQQSKKSFLDRPQPNQSSNREFIRSRGSAHDALDGLGLSFSNASGTKAPLKKTVGYSGFGSNLSNMSSQNATANYRPNANNDRRPLSDKHRRDEEIEAEWIQYITPEGNQGEKQLSRVLKSFDRSQYYLVEVDSRAQPPICKLFSKKELYMKAKAAKQAKKSNGTVTKELQLNWGTDSHDLSHKLPKFRAFLEKGCRLEIQVNGRKGKSSTQQERDMLMERIKAEFEPVSKYVRQPEWVKSTTVTMLLQGTPEAEKGDKAKK</sequence>